<accession>A0A1G8X5S4</accession>
<dbReference type="Proteomes" id="UP000198718">
    <property type="component" value="Unassembled WGS sequence"/>
</dbReference>
<dbReference type="RefSeq" id="WP_090548819.1">
    <property type="nucleotide sequence ID" value="NZ_FNFP01000001.1"/>
</dbReference>
<organism evidence="1 2">
    <name type="scientific">Natronincola ferrireducens</name>
    <dbReference type="NCBI Taxonomy" id="393762"/>
    <lineage>
        <taxon>Bacteria</taxon>
        <taxon>Bacillati</taxon>
        <taxon>Bacillota</taxon>
        <taxon>Clostridia</taxon>
        <taxon>Peptostreptococcales</taxon>
        <taxon>Natronincolaceae</taxon>
        <taxon>Natronincola</taxon>
    </lineage>
</organism>
<evidence type="ECO:0000313" key="2">
    <source>
        <dbReference type="Proteomes" id="UP000198718"/>
    </source>
</evidence>
<sequence length="349" mass="40179">MNYFVYVDGILGVKTNEKEFPWSYGTVAPESTKEKFDECKIKINVDVRHSNDVFGADINLDKMGKYHYFSANRKENKVYYERNFFGKSKLRYSIEINGNEINVIVGKNYMKYVKHRIMGLHSMSYTLTDITAGLLLKNGIATIHCSAVNEDNQSIIIFAPPNTGKTLTSIQLCKDHNFKFIAEDFALTDGENVWAVPWTSTFRYYDDINESKVDTIVNKITSVLPIMELISVKKNKSIDTYLGEDSIKHFSRATDIVVLERGKSDIERDKAEGLRKLINLNKYEFNYHKAPSIVVMDYFNEGFSPEAMYDTEKKILNKLIDNCNYVSISEEDALNYANVVLREVVEKKR</sequence>
<gene>
    <name evidence="1" type="ORF">SAMN05660472_00123</name>
</gene>
<dbReference type="OrthoDB" id="1550607at2"/>
<protein>
    <submittedName>
        <fullName evidence="1">Uncharacterized protein</fullName>
    </submittedName>
</protein>
<reference evidence="1 2" key="1">
    <citation type="submission" date="2016-10" db="EMBL/GenBank/DDBJ databases">
        <authorList>
            <person name="de Groot N.N."/>
        </authorList>
    </citation>
    <scope>NUCLEOTIDE SEQUENCE [LARGE SCALE GENOMIC DNA]</scope>
    <source>
        <strain evidence="1 2">DSM 18346</strain>
    </source>
</reference>
<name>A0A1G8X5S4_9FIRM</name>
<proteinExistence type="predicted"/>
<evidence type="ECO:0000313" key="1">
    <source>
        <dbReference type="EMBL" id="SDJ85811.1"/>
    </source>
</evidence>
<dbReference type="AlphaFoldDB" id="A0A1G8X5S4"/>
<dbReference type="STRING" id="393762.SAMN05660472_00123"/>
<dbReference type="EMBL" id="FNFP01000001">
    <property type="protein sequence ID" value="SDJ85811.1"/>
    <property type="molecule type" value="Genomic_DNA"/>
</dbReference>
<keyword evidence="2" id="KW-1185">Reference proteome</keyword>